<feature type="domain" description="SCP" evidence="1">
    <location>
        <begin position="94"/>
        <end position="215"/>
    </location>
</feature>
<dbReference type="SUPFAM" id="SSF55797">
    <property type="entry name" value="PR-1-like"/>
    <property type="match status" value="1"/>
</dbReference>
<dbReference type="Gene3D" id="3.40.33.10">
    <property type="entry name" value="CAP"/>
    <property type="match status" value="1"/>
</dbReference>
<dbReference type="EMBL" id="CADCTC010000231">
    <property type="protein sequence ID" value="CAA9287464.1"/>
    <property type="molecule type" value="Genomic_DNA"/>
</dbReference>
<proteinExistence type="predicted"/>
<dbReference type="Pfam" id="PF00188">
    <property type="entry name" value="CAP"/>
    <property type="match status" value="1"/>
</dbReference>
<dbReference type="PROSITE" id="PS51257">
    <property type="entry name" value="PROKAR_LIPOPROTEIN"/>
    <property type="match status" value="1"/>
</dbReference>
<dbReference type="AlphaFoldDB" id="A0A6J4JUC8"/>
<accession>A0A6J4JUC8</accession>
<dbReference type="CDD" id="cd05379">
    <property type="entry name" value="CAP_bacterial"/>
    <property type="match status" value="1"/>
</dbReference>
<dbReference type="InterPro" id="IPR014044">
    <property type="entry name" value="CAP_dom"/>
</dbReference>
<evidence type="ECO:0000259" key="1">
    <source>
        <dbReference type="Pfam" id="PF00188"/>
    </source>
</evidence>
<sequence length="220" mass="22819">MTRAPDATHPKAFLPQKGTLSLLAAAGLVLAACGAPAAFSLGSARGGSRIVQPSVAPESRISGAGPVAEHSVTRSTAPAALQADLDQLEEALFTRVNADRAAYGLPPVVFDSQLREIARARAAAQLGQPALSHDDATGPLTFRRLMRDAGVAYRLAGENLARPRAVSGSAEEAVAAAQRALMLSEIHRDNILAPAFDRLAVGAAIDPRGELVFAQVFRAA</sequence>
<reference evidence="2" key="1">
    <citation type="submission" date="2020-02" db="EMBL/GenBank/DDBJ databases">
        <authorList>
            <person name="Meier V. D."/>
        </authorList>
    </citation>
    <scope>NUCLEOTIDE SEQUENCE</scope>
    <source>
        <strain evidence="2">AVDCRST_MAG77</strain>
    </source>
</reference>
<dbReference type="PANTHER" id="PTHR31157:SF1">
    <property type="entry name" value="SCP DOMAIN-CONTAINING PROTEIN"/>
    <property type="match status" value="1"/>
</dbReference>
<dbReference type="PANTHER" id="PTHR31157">
    <property type="entry name" value="SCP DOMAIN-CONTAINING PROTEIN"/>
    <property type="match status" value="1"/>
</dbReference>
<organism evidence="2">
    <name type="scientific">uncultured Chloroflexota bacterium</name>
    <dbReference type="NCBI Taxonomy" id="166587"/>
    <lineage>
        <taxon>Bacteria</taxon>
        <taxon>Bacillati</taxon>
        <taxon>Chloroflexota</taxon>
        <taxon>environmental samples</taxon>
    </lineage>
</organism>
<evidence type="ECO:0000313" key="2">
    <source>
        <dbReference type="EMBL" id="CAA9287464.1"/>
    </source>
</evidence>
<dbReference type="InterPro" id="IPR035940">
    <property type="entry name" value="CAP_sf"/>
</dbReference>
<gene>
    <name evidence="2" type="ORF">AVDCRST_MAG77-4406</name>
</gene>
<protein>
    <recommendedName>
        <fullName evidence="1">SCP domain-containing protein</fullName>
    </recommendedName>
</protein>
<name>A0A6J4JUC8_9CHLR</name>